<dbReference type="SUPFAM" id="SSF48452">
    <property type="entry name" value="TPR-like"/>
    <property type="match status" value="1"/>
</dbReference>
<sequence>MRAVGGNLVRAVGALLTLIGSVVAVPWFLIAAIGWPLPRQIPSPGDISDWLTSPMDDQAIFRIIACVIWALWLIWVSSLIVAGYDLARNAGSARPAPTGIQALAAALLTAVTLNVLGAASYAQPPPTPQVVATTMQLPGLAEPVAHTEQPLSSERSLDEPEALAVLLERDVDPSAGRRGEGTSIRRLTVQKYDNLWDLADTYLGSGDRWKEIYVANHGLVQADGQALTDPRILQPGWVLILPAEPPTSEAPPPSANPPASPAPDHESPRPEPSASSPASRRPTLPPPAAGHAPTRPVPAESTVSPSAQAGSGSPTHRPTAAPAHSAGVELPGGWVTAALAAALTLIGGLVWRQRRRRYRVEPLPGPDPAASDLRPLPAQIGILRAGVQAIDGELLQPRDPGPTVTEAARTVDVTLPPPGPDGAGLAGLPEPITPSGLGLTGDGASAAIRALLVATLTAGGPDDPDAAGTVLIAAGTLAELLGAAAVDLPNQPRLQITTDLPAALTALEDLLIARRRELDEQGMDDLGGPDAIDPYRPPMPLVLLIAEAPAPAQHARVSAALQLGAPLRFAGVFLGDWPSGDTLEVYADGATGQGPADPDNIQRDRLSVLDVATTLTFLDVVREAHTGAAASASASETVIPAAALIPASEDLPPAEPDEGVRTPSTPTRPFIRTLGGRPAILGADREPVIGVRAASLELLGLLVAHRKGLDLPDIMEIFYPDATVRRASERLSTNVSQLRQRIRTAAGQPDNRKLNPVLNTGSHYQLDPAIVSVDWWDMQDAMAEARAAEGPARQEALERAIATWTGPLLDGCDYHWAETHREYSRRQAITAHTELAALPAAADPDRAAALLEAAGNIDPLNEEVARLAISAHAQRGNLKAARERFRQLSAALQDIDAEPDAATIGLIDEFDHLP</sequence>
<evidence type="ECO:0000313" key="4">
    <source>
        <dbReference type="EMBL" id="TQS42769.1"/>
    </source>
</evidence>
<gene>
    <name evidence="4" type="ORF">FL583_22145</name>
</gene>
<evidence type="ECO:0000313" key="5">
    <source>
        <dbReference type="Proteomes" id="UP000317982"/>
    </source>
</evidence>
<dbReference type="InterPro" id="IPR005158">
    <property type="entry name" value="BTAD"/>
</dbReference>
<feature type="compositionally biased region" description="Low complexity" evidence="1">
    <location>
        <begin position="272"/>
        <end position="282"/>
    </location>
</feature>
<protein>
    <submittedName>
        <fullName evidence="4">LysM peptidoglycan-binding domain-containing protein</fullName>
    </submittedName>
</protein>
<dbReference type="Gene3D" id="3.10.350.10">
    <property type="entry name" value="LysM domain"/>
    <property type="match status" value="1"/>
</dbReference>
<feature type="transmembrane region" description="Helical" evidence="2">
    <location>
        <begin position="102"/>
        <end position="122"/>
    </location>
</feature>
<dbReference type="InterPro" id="IPR051677">
    <property type="entry name" value="AfsR-DnrI-RedD_regulator"/>
</dbReference>
<dbReference type="AlphaFoldDB" id="A0A545AN56"/>
<keyword evidence="2" id="KW-1133">Transmembrane helix</keyword>
<accession>A0A545AN56</accession>
<evidence type="ECO:0000256" key="2">
    <source>
        <dbReference type="SAM" id="Phobius"/>
    </source>
</evidence>
<feature type="region of interest" description="Disordered" evidence="1">
    <location>
        <begin position="243"/>
        <end position="325"/>
    </location>
</feature>
<feature type="transmembrane region" description="Helical" evidence="2">
    <location>
        <begin position="59"/>
        <end position="81"/>
    </location>
</feature>
<dbReference type="InterPro" id="IPR018392">
    <property type="entry name" value="LysM"/>
</dbReference>
<dbReference type="Proteomes" id="UP000317982">
    <property type="component" value="Unassembled WGS sequence"/>
</dbReference>
<name>A0A545AN56_9ACTN</name>
<keyword evidence="2" id="KW-0812">Transmembrane</keyword>
<keyword evidence="2" id="KW-0472">Membrane</keyword>
<dbReference type="InParanoid" id="A0A545AN56"/>
<dbReference type="CDD" id="cd00118">
    <property type="entry name" value="LysM"/>
    <property type="match status" value="1"/>
</dbReference>
<comment type="caution">
    <text evidence="4">The sequence shown here is derived from an EMBL/GenBank/DDBJ whole genome shotgun (WGS) entry which is preliminary data.</text>
</comment>
<feature type="compositionally biased region" description="Pro residues" evidence="1">
    <location>
        <begin position="243"/>
        <end position="261"/>
    </location>
</feature>
<evidence type="ECO:0000259" key="3">
    <source>
        <dbReference type="SMART" id="SM01043"/>
    </source>
</evidence>
<evidence type="ECO:0000256" key="1">
    <source>
        <dbReference type="SAM" id="MobiDB-lite"/>
    </source>
</evidence>
<organism evidence="4 5">
    <name type="scientific">Cryptosporangium phraense</name>
    <dbReference type="NCBI Taxonomy" id="2593070"/>
    <lineage>
        <taxon>Bacteria</taxon>
        <taxon>Bacillati</taxon>
        <taxon>Actinomycetota</taxon>
        <taxon>Actinomycetes</taxon>
        <taxon>Cryptosporangiales</taxon>
        <taxon>Cryptosporangiaceae</taxon>
        <taxon>Cryptosporangium</taxon>
    </lineage>
</organism>
<feature type="domain" description="Bacterial transcriptional activator" evidence="3">
    <location>
        <begin position="773"/>
        <end position="911"/>
    </location>
</feature>
<feature type="compositionally biased region" description="Polar residues" evidence="1">
    <location>
        <begin position="301"/>
        <end position="316"/>
    </location>
</feature>
<dbReference type="EMBL" id="VIRS01000016">
    <property type="protein sequence ID" value="TQS42769.1"/>
    <property type="molecule type" value="Genomic_DNA"/>
</dbReference>
<dbReference type="SMART" id="SM01043">
    <property type="entry name" value="BTAD"/>
    <property type="match status" value="1"/>
</dbReference>
<keyword evidence="5" id="KW-1185">Reference proteome</keyword>
<reference evidence="4 5" key="1">
    <citation type="submission" date="2019-07" db="EMBL/GenBank/DDBJ databases">
        <title>Cryptosporangium phraense sp. nov., isolated from plant litter.</title>
        <authorList>
            <person name="Suriyachadkun C."/>
        </authorList>
    </citation>
    <scope>NUCLEOTIDE SEQUENCE [LARGE SCALE GENOMIC DNA]</scope>
    <source>
        <strain evidence="4 5">A-T 5661</strain>
    </source>
</reference>
<proteinExistence type="predicted"/>
<dbReference type="PANTHER" id="PTHR35807">
    <property type="entry name" value="TRANSCRIPTIONAL REGULATOR REDD-RELATED"/>
    <property type="match status" value="1"/>
</dbReference>
<feature type="region of interest" description="Disordered" evidence="1">
    <location>
        <begin position="646"/>
        <end position="669"/>
    </location>
</feature>
<feature type="transmembrane region" description="Helical" evidence="2">
    <location>
        <begin position="12"/>
        <end position="35"/>
    </location>
</feature>
<dbReference type="InterPro" id="IPR036779">
    <property type="entry name" value="LysM_dom_sf"/>
</dbReference>
<dbReference type="Gene3D" id="1.25.40.10">
    <property type="entry name" value="Tetratricopeptide repeat domain"/>
    <property type="match status" value="1"/>
</dbReference>
<dbReference type="InterPro" id="IPR011990">
    <property type="entry name" value="TPR-like_helical_dom_sf"/>
</dbReference>
<dbReference type="PANTHER" id="PTHR35807:SF2">
    <property type="entry name" value="TRANSCRIPTIONAL ACTIVATOR DOMAIN"/>
    <property type="match status" value="1"/>
</dbReference>
<dbReference type="Pfam" id="PF03704">
    <property type="entry name" value="BTAD"/>
    <property type="match status" value="1"/>
</dbReference>
<dbReference type="OrthoDB" id="8444614at2"/>